<keyword evidence="1" id="KW-0732">Signal</keyword>
<dbReference type="AlphaFoldDB" id="A0AAN6NG90"/>
<dbReference type="PANTHER" id="PTHR38048">
    <property type="entry name" value="EXPRESSED PROTEIN"/>
    <property type="match status" value="1"/>
</dbReference>
<dbReference type="Proteomes" id="UP001303473">
    <property type="component" value="Unassembled WGS sequence"/>
</dbReference>
<sequence length="301" mass="33807">MAGPRTTVLLSIPFMILGFLLSRAPFNMTSLPVSSPWADGPMKLIATPQYQTKKTDIFTSGATHMALLHNSILRGYNSIYHQAPNVLDQDKADFVGYCLTWYKFVKSHHDDEEETLFTKVEDLLQDKTVFEETHKEHESFLAGLAEFQRYLSGLKTPGDFSGAELLRIMGTFQKPFEDHFHSEISTLAKLSEHPNAPKEGTPEEANARATFKAWGKSTVTKAGVTDVVPFFLMNLDRTAEDGMWANWPPMPGPIRWMLINVMGAWNSGLWKFTSCDANGQPKELWAYRAAKLKAQAEEAKA</sequence>
<dbReference type="Pfam" id="PF01814">
    <property type="entry name" value="Hemerythrin"/>
    <property type="match status" value="1"/>
</dbReference>
<dbReference type="EMBL" id="MU853755">
    <property type="protein sequence ID" value="KAK3945220.1"/>
    <property type="molecule type" value="Genomic_DNA"/>
</dbReference>
<evidence type="ECO:0000259" key="2">
    <source>
        <dbReference type="Pfam" id="PF01814"/>
    </source>
</evidence>
<feature type="signal peptide" evidence="1">
    <location>
        <begin position="1"/>
        <end position="22"/>
    </location>
</feature>
<name>A0AAN6NG90_9PEZI</name>
<feature type="chain" id="PRO_5042960540" description="Hemerythrin-like domain-containing protein" evidence="1">
    <location>
        <begin position="23"/>
        <end position="301"/>
    </location>
</feature>
<keyword evidence="4" id="KW-1185">Reference proteome</keyword>
<dbReference type="CDD" id="cd12108">
    <property type="entry name" value="Hr-like"/>
    <property type="match status" value="1"/>
</dbReference>
<evidence type="ECO:0000256" key="1">
    <source>
        <dbReference type="SAM" id="SignalP"/>
    </source>
</evidence>
<accession>A0AAN6NG90</accession>
<dbReference type="InterPro" id="IPR053206">
    <property type="entry name" value="Dimeric_xanthone_biosynth"/>
</dbReference>
<protein>
    <recommendedName>
        <fullName evidence="2">Hemerythrin-like domain-containing protein</fullName>
    </recommendedName>
</protein>
<evidence type="ECO:0000313" key="4">
    <source>
        <dbReference type="Proteomes" id="UP001303473"/>
    </source>
</evidence>
<feature type="domain" description="Hemerythrin-like" evidence="2">
    <location>
        <begin position="65"/>
        <end position="188"/>
    </location>
</feature>
<dbReference type="InterPro" id="IPR012312">
    <property type="entry name" value="Hemerythrin-like"/>
</dbReference>
<organism evidence="3 4">
    <name type="scientific">Diplogelasinospora grovesii</name>
    <dbReference type="NCBI Taxonomy" id="303347"/>
    <lineage>
        <taxon>Eukaryota</taxon>
        <taxon>Fungi</taxon>
        <taxon>Dikarya</taxon>
        <taxon>Ascomycota</taxon>
        <taxon>Pezizomycotina</taxon>
        <taxon>Sordariomycetes</taxon>
        <taxon>Sordariomycetidae</taxon>
        <taxon>Sordariales</taxon>
        <taxon>Diplogelasinosporaceae</taxon>
        <taxon>Diplogelasinospora</taxon>
    </lineage>
</organism>
<reference evidence="4" key="1">
    <citation type="journal article" date="2023" name="Mol. Phylogenet. Evol.">
        <title>Genome-scale phylogeny and comparative genomics of the fungal order Sordariales.</title>
        <authorList>
            <person name="Hensen N."/>
            <person name="Bonometti L."/>
            <person name="Westerberg I."/>
            <person name="Brannstrom I.O."/>
            <person name="Guillou S."/>
            <person name="Cros-Aarteil S."/>
            <person name="Calhoun S."/>
            <person name="Haridas S."/>
            <person name="Kuo A."/>
            <person name="Mondo S."/>
            <person name="Pangilinan J."/>
            <person name="Riley R."/>
            <person name="LaButti K."/>
            <person name="Andreopoulos B."/>
            <person name="Lipzen A."/>
            <person name="Chen C."/>
            <person name="Yan M."/>
            <person name="Daum C."/>
            <person name="Ng V."/>
            <person name="Clum A."/>
            <person name="Steindorff A."/>
            <person name="Ohm R.A."/>
            <person name="Martin F."/>
            <person name="Silar P."/>
            <person name="Natvig D.O."/>
            <person name="Lalanne C."/>
            <person name="Gautier V."/>
            <person name="Ament-Velasquez S.L."/>
            <person name="Kruys A."/>
            <person name="Hutchinson M.I."/>
            <person name="Powell A.J."/>
            <person name="Barry K."/>
            <person name="Miller A.N."/>
            <person name="Grigoriev I.V."/>
            <person name="Debuchy R."/>
            <person name="Gladieux P."/>
            <person name="Hiltunen Thoren M."/>
            <person name="Johannesson H."/>
        </authorList>
    </citation>
    <scope>NUCLEOTIDE SEQUENCE [LARGE SCALE GENOMIC DNA]</scope>
    <source>
        <strain evidence="4">CBS 340.73</strain>
    </source>
</reference>
<gene>
    <name evidence="3" type="ORF">QBC46DRAFT_113608</name>
</gene>
<proteinExistence type="predicted"/>
<comment type="caution">
    <text evidence="3">The sequence shown here is derived from an EMBL/GenBank/DDBJ whole genome shotgun (WGS) entry which is preliminary data.</text>
</comment>
<evidence type="ECO:0000313" key="3">
    <source>
        <dbReference type="EMBL" id="KAK3945220.1"/>
    </source>
</evidence>
<dbReference type="Gene3D" id="1.20.120.520">
    <property type="entry name" value="nmb1532 protein domain like"/>
    <property type="match status" value="1"/>
</dbReference>
<dbReference type="PANTHER" id="PTHR38048:SF2">
    <property type="entry name" value="HEMERYTHRIN-LIKE DOMAIN-CONTAINING PROTEIN"/>
    <property type="match status" value="1"/>
</dbReference>